<dbReference type="InterPro" id="IPR011043">
    <property type="entry name" value="Gal_Oxase/kelch_b-propeller"/>
</dbReference>
<dbReference type="STRING" id="694573.A0A194VA70"/>
<dbReference type="PANTHER" id="PTHR47435">
    <property type="entry name" value="KELCH REPEAT PROTEIN (AFU_ORTHOLOGUE AFUA_5G12780)"/>
    <property type="match status" value="1"/>
</dbReference>
<dbReference type="Gene3D" id="2.120.10.80">
    <property type="entry name" value="Kelch-type beta propeller"/>
    <property type="match status" value="1"/>
</dbReference>
<evidence type="ECO:0000313" key="5">
    <source>
        <dbReference type="Proteomes" id="UP000078576"/>
    </source>
</evidence>
<evidence type="ECO:0000256" key="3">
    <source>
        <dbReference type="SAM" id="SignalP"/>
    </source>
</evidence>
<protein>
    <recommendedName>
        <fullName evidence="6">Cell wall anchored protein</fullName>
    </recommendedName>
</protein>
<dbReference type="Pfam" id="PF24681">
    <property type="entry name" value="Kelch_KLHDC2_KLHL20_DRC7"/>
    <property type="match status" value="1"/>
</dbReference>
<organism evidence="4 5">
    <name type="scientific">Cytospora mali</name>
    <name type="common">Apple Valsa canker fungus</name>
    <name type="synonym">Valsa mali</name>
    <dbReference type="NCBI Taxonomy" id="578113"/>
    <lineage>
        <taxon>Eukaryota</taxon>
        <taxon>Fungi</taxon>
        <taxon>Dikarya</taxon>
        <taxon>Ascomycota</taxon>
        <taxon>Pezizomycotina</taxon>
        <taxon>Sordariomycetes</taxon>
        <taxon>Sordariomycetidae</taxon>
        <taxon>Diaporthales</taxon>
        <taxon>Cytosporaceae</taxon>
        <taxon>Cytospora</taxon>
    </lineage>
</organism>
<name>A0A194VA70_CYTMA</name>
<dbReference type="GO" id="GO:0019760">
    <property type="term" value="P:glucosinolate metabolic process"/>
    <property type="evidence" value="ECO:0007669"/>
    <property type="project" value="UniProtKB-ARBA"/>
</dbReference>
<keyword evidence="2" id="KW-0408">Iron</keyword>
<sequence length="499" mass="53635">MESLPLSLLTLTVYFVSASSQQRDPVQNFCRRFGHQTTVIDSKLYIDGGLIDWNPISTYPQNYSNTWLLYQDLEHNGESGMPQLHGNLSKNASIPNVSGGILWGDNVNKRFYLFGGEYYDSPPTPFNLYSYDALNDWWDNLGPISGSGINPVSYGAGVGISELGLGFYYGGWLSNNSVSGWSGPRMATTGLIKFDMDQGSWTNNTGPDSVPRAGGTMNYIPASDGGMLIYFGGVQDPYGNGSTVGQPMDEIFVYDIFTGQWYTQRTTGTTPQMRQRFCSGVTWADDQSSYNIYLYGGAGMPPDTAGYDDVYILTIPTFTWIKLYPNDGNITGQYPHHSLTCNVINRSQMLIIGGTFPLSDDCDAAPQWGTHNLVLGQQPDADANPWELFSPNLTTYAVPDAIISVVGGQPTGGATNTAPAAGFDNTDLKVLMTKTASVAARTPTRAIPGAIAGISIGSAVALIAALTALTAVGAQVECGREHGDDVESLRAGEPALEPA</sequence>
<evidence type="ECO:0000256" key="2">
    <source>
        <dbReference type="ARBA" id="ARBA00023004"/>
    </source>
</evidence>
<feature type="chain" id="PRO_5008266313" description="Cell wall anchored protein" evidence="3">
    <location>
        <begin position="19"/>
        <end position="499"/>
    </location>
</feature>
<keyword evidence="5" id="KW-1185">Reference proteome</keyword>
<feature type="signal peptide" evidence="3">
    <location>
        <begin position="1"/>
        <end position="18"/>
    </location>
</feature>
<dbReference type="InterPro" id="IPR015915">
    <property type="entry name" value="Kelch-typ_b-propeller"/>
</dbReference>
<reference evidence="5" key="1">
    <citation type="submission" date="2014-12" db="EMBL/GenBank/DDBJ databases">
        <title>Genome Sequence of Valsa Canker Pathogens Uncovers a Specific Adaption of Colonization on Woody Bark.</title>
        <authorList>
            <person name="Yin Z."/>
            <person name="Liu H."/>
            <person name="Gao X."/>
            <person name="Li Z."/>
            <person name="Song N."/>
            <person name="Ke X."/>
            <person name="Dai Q."/>
            <person name="Wu Y."/>
            <person name="Sun Y."/>
            <person name="Xu J.-R."/>
            <person name="Kang Z.K."/>
            <person name="Wang L."/>
            <person name="Huang L."/>
        </authorList>
    </citation>
    <scope>NUCLEOTIDE SEQUENCE [LARGE SCALE GENOMIC DNA]</scope>
    <source>
        <strain evidence="5">SXYL134</strain>
    </source>
</reference>
<accession>A0A194VA70</accession>
<dbReference type="SUPFAM" id="SSF50965">
    <property type="entry name" value="Galactose oxidase, central domain"/>
    <property type="match status" value="1"/>
</dbReference>
<proteinExistence type="predicted"/>
<keyword evidence="3" id="KW-0732">Signal</keyword>
<dbReference type="OrthoDB" id="540004at2759"/>
<keyword evidence="1" id="KW-0677">Repeat</keyword>
<dbReference type="AlphaFoldDB" id="A0A194VA70"/>
<dbReference type="PANTHER" id="PTHR47435:SF4">
    <property type="entry name" value="KELCH REPEAT PROTEIN (AFU_ORTHOLOGUE AFUA_5G12780)"/>
    <property type="match status" value="1"/>
</dbReference>
<evidence type="ECO:0008006" key="6">
    <source>
        <dbReference type="Google" id="ProtNLM"/>
    </source>
</evidence>
<evidence type="ECO:0000313" key="4">
    <source>
        <dbReference type="EMBL" id="KUI60774.1"/>
    </source>
</evidence>
<evidence type="ECO:0000256" key="1">
    <source>
        <dbReference type="ARBA" id="ARBA00022737"/>
    </source>
</evidence>
<gene>
    <name evidence="4" type="ORF">VP1G_07971</name>
</gene>
<dbReference type="Proteomes" id="UP000078576">
    <property type="component" value="Unassembled WGS sequence"/>
</dbReference>
<dbReference type="EMBL" id="KN714758">
    <property type="protein sequence ID" value="KUI60774.1"/>
    <property type="molecule type" value="Genomic_DNA"/>
</dbReference>